<reference evidence="2 3" key="1">
    <citation type="journal article" date="2019" name="Mol. Ecol. Resour.">
        <title>Chromosome-level genome assembly of Triplophysa tibetana, a fish adapted to the harsh high-altitude environment of the Tibetan Plateau.</title>
        <authorList>
            <person name="Yang X."/>
            <person name="Liu H."/>
            <person name="Ma Z."/>
            <person name="Zou Y."/>
            <person name="Zou M."/>
            <person name="Mao Y."/>
            <person name="Li X."/>
            <person name="Wang H."/>
            <person name="Chen T."/>
            <person name="Wang W."/>
            <person name="Yang R."/>
        </authorList>
    </citation>
    <scope>NUCLEOTIDE SEQUENCE [LARGE SCALE GENOMIC DNA]</scope>
    <source>
        <strain evidence="2">TTIB1903HZAU</strain>
        <tissue evidence="2">Muscle</tissue>
    </source>
</reference>
<keyword evidence="3" id="KW-1185">Reference proteome</keyword>
<comment type="caution">
    <text evidence="2">The sequence shown here is derived from an EMBL/GenBank/DDBJ whole genome shotgun (WGS) entry which is preliminary data.</text>
</comment>
<evidence type="ECO:0000256" key="1">
    <source>
        <dbReference type="SAM" id="MobiDB-lite"/>
    </source>
</evidence>
<dbReference type="Proteomes" id="UP000324632">
    <property type="component" value="Chromosome 19"/>
</dbReference>
<evidence type="ECO:0000313" key="2">
    <source>
        <dbReference type="EMBL" id="KAA0707485.1"/>
    </source>
</evidence>
<protein>
    <submittedName>
        <fullName evidence="2">Calmodulin-binding transcription activator 1</fullName>
    </submittedName>
</protein>
<dbReference type="EMBL" id="SOYY01000019">
    <property type="protein sequence ID" value="KAA0707485.1"/>
    <property type="molecule type" value="Genomic_DNA"/>
</dbReference>
<organism evidence="2 3">
    <name type="scientific">Triplophysa tibetana</name>
    <dbReference type="NCBI Taxonomy" id="1572043"/>
    <lineage>
        <taxon>Eukaryota</taxon>
        <taxon>Metazoa</taxon>
        <taxon>Chordata</taxon>
        <taxon>Craniata</taxon>
        <taxon>Vertebrata</taxon>
        <taxon>Euteleostomi</taxon>
        <taxon>Actinopterygii</taxon>
        <taxon>Neopterygii</taxon>
        <taxon>Teleostei</taxon>
        <taxon>Ostariophysi</taxon>
        <taxon>Cypriniformes</taxon>
        <taxon>Nemacheilidae</taxon>
        <taxon>Triplophysa</taxon>
    </lineage>
</organism>
<name>A0A5A9NE60_9TELE</name>
<sequence length="222" mass="25498">MKHHRKYLCHLYHPVANSKCVFTDAPLASRPLLEPRPRRERAWYPPGREEEEEDVARGGEMAAENKPEGLKKVRNPDRMYRTAVGYTGHVPPKSVSDDTDNNNEHGHLKIYLPKKLLECLPKCSSLPKERHRWNTNEEQKHSRVTWTALNENEILNSSAVVLLQLRCQAECHAHNDQRRTPPQCGTAHVGLSLLLKSPEFIRRTKLILSEDAQLHSDVRSAK</sequence>
<proteinExistence type="predicted"/>
<evidence type="ECO:0000313" key="3">
    <source>
        <dbReference type="Proteomes" id="UP000324632"/>
    </source>
</evidence>
<accession>A0A5A9NE60</accession>
<feature type="region of interest" description="Disordered" evidence="1">
    <location>
        <begin position="40"/>
        <end position="66"/>
    </location>
</feature>
<gene>
    <name evidence="2" type="ORF">E1301_Tti016350</name>
</gene>
<dbReference type="AlphaFoldDB" id="A0A5A9NE60"/>